<dbReference type="InterPro" id="IPR036388">
    <property type="entry name" value="WH-like_DNA-bd_sf"/>
</dbReference>
<protein>
    <submittedName>
        <fullName evidence="5">cAMP-binding domain of CRP or a regulatory subunit of cAMP-dependent protein kinases</fullName>
    </submittedName>
</protein>
<dbReference type="GO" id="GO:0006355">
    <property type="term" value="P:regulation of DNA-templated transcription"/>
    <property type="evidence" value="ECO:0007669"/>
    <property type="project" value="InterPro"/>
</dbReference>
<dbReference type="InterPro" id="IPR000595">
    <property type="entry name" value="cNMP-bd_dom"/>
</dbReference>
<keyword evidence="1" id="KW-0805">Transcription regulation</keyword>
<dbReference type="Gene3D" id="2.60.120.10">
    <property type="entry name" value="Jelly Rolls"/>
    <property type="match status" value="1"/>
</dbReference>
<accession>A0A1G9HX86</accession>
<keyword evidence="5" id="KW-0418">Kinase</keyword>
<evidence type="ECO:0000256" key="2">
    <source>
        <dbReference type="ARBA" id="ARBA00023125"/>
    </source>
</evidence>
<dbReference type="SUPFAM" id="SSF46785">
    <property type="entry name" value="Winged helix' DNA-binding domain"/>
    <property type="match status" value="1"/>
</dbReference>
<dbReference type="InterPro" id="IPR014710">
    <property type="entry name" value="RmlC-like_jellyroll"/>
</dbReference>
<dbReference type="OrthoDB" id="7584044at2"/>
<dbReference type="AlphaFoldDB" id="A0A1G9HX86"/>
<proteinExistence type="predicted"/>
<dbReference type="SUPFAM" id="SSF51206">
    <property type="entry name" value="cAMP-binding domain-like"/>
    <property type="match status" value="1"/>
</dbReference>
<dbReference type="InterPro" id="IPR012318">
    <property type="entry name" value="HTH_CRP"/>
</dbReference>
<keyword evidence="2" id="KW-0238">DNA-binding</keyword>
<dbReference type="Pfam" id="PF13545">
    <property type="entry name" value="HTH_Crp_2"/>
    <property type="match status" value="1"/>
</dbReference>
<dbReference type="PROSITE" id="PS51063">
    <property type="entry name" value="HTH_CRP_2"/>
    <property type="match status" value="1"/>
</dbReference>
<evidence type="ECO:0000259" key="4">
    <source>
        <dbReference type="PROSITE" id="PS51063"/>
    </source>
</evidence>
<evidence type="ECO:0000313" key="5">
    <source>
        <dbReference type="EMBL" id="SDL17578.1"/>
    </source>
</evidence>
<evidence type="ECO:0000256" key="1">
    <source>
        <dbReference type="ARBA" id="ARBA00023015"/>
    </source>
</evidence>
<evidence type="ECO:0000256" key="3">
    <source>
        <dbReference type="ARBA" id="ARBA00023163"/>
    </source>
</evidence>
<dbReference type="InterPro" id="IPR036390">
    <property type="entry name" value="WH_DNA-bd_sf"/>
</dbReference>
<sequence>MALTEYFIRYLQQRDELSARDLAKLRAIPTRTRSFDNGQTIVPAGTEPTESCLVLRGMAGRLHILPGRTTQRVVSALHVPGDFMDLHGFVLSEVQESIVAFGLTEVEFVEHSHLEELTRNHPHLTRLLWMTTAIDGAIHRQWLVAANALRSSAHLAHLICEIYTRLAAVGVAKNHRMTLPLLQRELACILGYSPIHINRAVRDLRDRKLVRWSGTEIEVLDWPGLVRLARFDPGYLDLERKRR</sequence>
<dbReference type="Proteomes" id="UP000199555">
    <property type="component" value="Unassembled WGS sequence"/>
</dbReference>
<feature type="domain" description="HTH crp-type" evidence="4">
    <location>
        <begin position="149"/>
        <end position="223"/>
    </location>
</feature>
<organism evidence="5 6">
    <name type="scientific">Paracoccus chinensis</name>
    <dbReference type="NCBI Taxonomy" id="525640"/>
    <lineage>
        <taxon>Bacteria</taxon>
        <taxon>Pseudomonadati</taxon>
        <taxon>Pseudomonadota</taxon>
        <taxon>Alphaproteobacteria</taxon>
        <taxon>Rhodobacterales</taxon>
        <taxon>Paracoccaceae</taxon>
        <taxon>Paracoccus</taxon>
    </lineage>
</organism>
<keyword evidence="6" id="KW-1185">Reference proteome</keyword>
<keyword evidence="3" id="KW-0804">Transcription</keyword>
<dbReference type="EMBL" id="FNGE01000007">
    <property type="protein sequence ID" value="SDL17578.1"/>
    <property type="molecule type" value="Genomic_DNA"/>
</dbReference>
<dbReference type="CDD" id="cd00038">
    <property type="entry name" value="CAP_ED"/>
    <property type="match status" value="1"/>
</dbReference>
<gene>
    <name evidence="5" type="ORF">SAMN04487971_10755</name>
</gene>
<dbReference type="Gene3D" id="1.10.10.10">
    <property type="entry name" value="Winged helix-like DNA-binding domain superfamily/Winged helix DNA-binding domain"/>
    <property type="match status" value="1"/>
</dbReference>
<dbReference type="GO" id="GO:0016301">
    <property type="term" value="F:kinase activity"/>
    <property type="evidence" value="ECO:0007669"/>
    <property type="project" value="UniProtKB-KW"/>
</dbReference>
<name>A0A1G9HX86_9RHOB</name>
<dbReference type="STRING" id="525640.SAMN04487971_10755"/>
<dbReference type="InterPro" id="IPR018490">
    <property type="entry name" value="cNMP-bd_dom_sf"/>
</dbReference>
<keyword evidence="5" id="KW-0808">Transferase</keyword>
<evidence type="ECO:0000313" key="6">
    <source>
        <dbReference type="Proteomes" id="UP000199555"/>
    </source>
</evidence>
<reference evidence="6" key="1">
    <citation type="submission" date="2016-10" db="EMBL/GenBank/DDBJ databases">
        <authorList>
            <person name="Varghese N."/>
            <person name="Submissions S."/>
        </authorList>
    </citation>
    <scope>NUCLEOTIDE SEQUENCE [LARGE SCALE GENOMIC DNA]</scope>
    <source>
        <strain evidence="6">CGMCC 1.7655</strain>
    </source>
</reference>
<dbReference type="GO" id="GO:0003677">
    <property type="term" value="F:DNA binding"/>
    <property type="evidence" value="ECO:0007669"/>
    <property type="project" value="UniProtKB-KW"/>
</dbReference>